<organism evidence="2 3">
    <name type="scientific">Mucuna pruriens</name>
    <name type="common">Velvet bean</name>
    <name type="synonym">Dolichos pruriens</name>
    <dbReference type="NCBI Taxonomy" id="157652"/>
    <lineage>
        <taxon>Eukaryota</taxon>
        <taxon>Viridiplantae</taxon>
        <taxon>Streptophyta</taxon>
        <taxon>Embryophyta</taxon>
        <taxon>Tracheophyta</taxon>
        <taxon>Spermatophyta</taxon>
        <taxon>Magnoliopsida</taxon>
        <taxon>eudicotyledons</taxon>
        <taxon>Gunneridae</taxon>
        <taxon>Pentapetalae</taxon>
        <taxon>rosids</taxon>
        <taxon>fabids</taxon>
        <taxon>Fabales</taxon>
        <taxon>Fabaceae</taxon>
        <taxon>Papilionoideae</taxon>
        <taxon>50 kb inversion clade</taxon>
        <taxon>NPAAA clade</taxon>
        <taxon>indigoferoid/millettioid clade</taxon>
        <taxon>Phaseoleae</taxon>
        <taxon>Mucuna</taxon>
    </lineage>
</organism>
<dbReference type="AlphaFoldDB" id="A0A371HD47"/>
<reference evidence="2" key="1">
    <citation type="submission" date="2018-05" db="EMBL/GenBank/DDBJ databases">
        <title>Draft genome of Mucuna pruriens seed.</title>
        <authorList>
            <person name="Nnadi N.E."/>
            <person name="Vos R."/>
            <person name="Hasami M.H."/>
            <person name="Devisetty U.K."/>
            <person name="Aguiy J.C."/>
        </authorList>
    </citation>
    <scope>NUCLEOTIDE SEQUENCE [LARGE SCALE GENOMIC DNA]</scope>
    <source>
        <strain evidence="2">JCA_2017</strain>
    </source>
</reference>
<dbReference type="GO" id="GO:0003676">
    <property type="term" value="F:nucleic acid binding"/>
    <property type="evidence" value="ECO:0007669"/>
    <property type="project" value="InterPro"/>
</dbReference>
<name>A0A371HD47_MUCPR</name>
<evidence type="ECO:0000259" key="1">
    <source>
        <dbReference type="PROSITE" id="PS50994"/>
    </source>
</evidence>
<dbReference type="EMBL" id="QJKJ01002926">
    <property type="protein sequence ID" value="RDY00716.1"/>
    <property type="molecule type" value="Genomic_DNA"/>
</dbReference>
<comment type="caution">
    <text evidence="2">The sequence shown here is derived from an EMBL/GenBank/DDBJ whole genome shotgun (WGS) entry which is preliminary data.</text>
</comment>
<dbReference type="Proteomes" id="UP000257109">
    <property type="component" value="Unassembled WGS sequence"/>
</dbReference>
<dbReference type="InterPro" id="IPR001584">
    <property type="entry name" value="Integrase_cat-core"/>
</dbReference>
<sequence>MLLLQKFNIEIRDKKGVENSITDHLSQIERKSDPMPIQDEFSDAQLLHINMPTPWFPNICNFVAASHFPPEASRLYKEKLKSDAKYYTWDDPYLWRVCNDQVHPKCRDQFGPPILSCNTRDDHYGSTQTARKVLDCGFYWPTIFRDAYQFVSTCKKCQKAGMAISRRNEMPQQSIFFDVWGIDFIGPFPVSNGHSYILLVVDYVSRWVEVIATKTNDAKVVVDFLKSNIFC</sequence>
<protein>
    <submittedName>
        <fullName evidence="2">Mitochondrial protein</fullName>
    </submittedName>
</protein>
<evidence type="ECO:0000313" key="3">
    <source>
        <dbReference type="Proteomes" id="UP000257109"/>
    </source>
</evidence>
<keyword evidence="3" id="KW-1185">Reference proteome</keyword>
<evidence type="ECO:0000313" key="2">
    <source>
        <dbReference type="EMBL" id="RDY00716.1"/>
    </source>
</evidence>
<proteinExistence type="predicted"/>
<gene>
    <name evidence="2" type="ORF">CR513_16067</name>
</gene>
<feature type="non-terminal residue" evidence="2">
    <location>
        <position position="1"/>
    </location>
</feature>
<dbReference type="Gene3D" id="3.30.420.10">
    <property type="entry name" value="Ribonuclease H-like superfamily/Ribonuclease H"/>
    <property type="match status" value="1"/>
</dbReference>
<dbReference type="InterPro" id="IPR036397">
    <property type="entry name" value="RNaseH_sf"/>
</dbReference>
<dbReference type="PROSITE" id="PS50994">
    <property type="entry name" value="INTEGRASE"/>
    <property type="match status" value="1"/>
</dbReference>
<feature type="domain" description="Integrase catalytic" evidence="1">
    <location>
        <begin position="167"/>
        <end position="231"/>
    </location>
</feature>
<dbReference type="InterPro" id="IPR052160">
    <property type="entry name" value="Gypsy_RT_Integrase-like"/>
</dbReference>
<dbReference type="SUPFAM" id="SSF53098">
    <property type="entry name" value="Ribonuclease H-like"/>
    <property type="match status" value="1"/>
</dbReference>
<dbReference type="InterPro" id="IPR012337">
    <property type="entry name" value="RNaseH-like_sf"/>
</dbReference>
<dbReference type="Gene3D" id="1.10.340.70">
    <property type="match status" value="1"/>
</dbReference>
<dbReference type="OrthoDB" id="1433105at2759"/>
<dbReference type="GO" id="GO:0015074">
    <property type="term" value="P:DNA integration"/>
    <property type="evidence" value="ECO:0007669"/>
    <property type="project" value="InterPro"/>
</dbReference>
<accession>A0A371HD47</accession>
<dbReference type="PANTHER" id="PTHR47266">
    <property type="entry name" value="ENDONUCLEASE-RELATED"/>
    <property type="match status" value="1"/>
</dbReference>